<dbReference type="Proteomes" id="UP001060085">
    <property type="component" value="Linkage Group LG04"/>
</dbReference>
<proteinExistence type="predicted"/>
<comment type="caution">
    <text evidence="1">The sequence shown here is derived from an EMBL/GenBank/DDBJ whole genome shotgun (WGS) entry which is preliminary data.</text>
</comment>
<name>A0ACC0B9Z4_CATRO</name>
<accession>A0ACC0B9Z4</accession>
<keyword evidence="2" id="KW-1185">Reference proteome</keyword>
<evidence type="ECO:0000313" key="2">
    <source>
        <dbReference type="Proteomes" id="UP001060085"/>
    </source>
</evidence>
<gene>
    <name evidence="1" type="ORF">M9H77_19298</name>
</gene>
<protein>
    <submittedName>
        <fullName evidence="1">Uncharacterized protein</fullName>
    </submittedName>
</protein>
<dbReference type="EMBL" id="CM044704">
    <property type="protein sequence ID" value="KAI5669445.1"/>
    <property type="molecule type" value="Genomic_DNA"/>
</dbReference>
<sequence length="279" mass="32604">MTDCKEEKFLKKELHMEDLNEKKVYCLTKIQRLKERINAGSANSRVERLVSLLRLSKDLERQESDVLSHCIIEYAKLHAEVNEVEVMLQDTTAEQCQYNIPEKSLHESRDRLNLLKMELASKLRLILSVKRQIDDVPVPAELIQYELRFSELYTNIQRKLRQTRKLYDTYNALLEIKELMLKETSLLGSISSQFQDAIATPAGRNKLIDSMEGILQGIQQKLEKIQLSQESEEKVCEAMKAKYRKSLAEQRRCYSLLKTFQEECARNERLRGQHSNVLP</sequence>
<organism evidence="1 2">
    <name type="scientific">Catharanthus roseus</name>
    <name type="common">Madagascar periwinkle</name>
    <name type="synonym">Vinca rosea</name>
    <dbReference type="NCBI Taxonomy" id="4058"/>
    <lineage>
        <taxon>Eukaryota</taxon>
        <taxon>Viridiplantae</taxon>
        <taxon>Streptophyta</taxon>
        <taxon>Embryophyta</taxon>
        <taxon>Tracheophyta</taxon>
        <taxon>Spermatophyta</taxon>
        <taxon>Magnoliopsida</taxon>
        <taxon>eudicotyledons</taxon>
        <taxon>Gunneridae</taxon>
        <taxon>Pentapetalae</taxon>
        <taxon>asterids</taxon>
        <taxon>lamiids</taxon>
        <taxon>Gentianales</taxon>
        <taxon>Apocynaceae</taxon>
        <taxon>Rauvolfioideae</taxon>
        <taxon>Vinceae</taxon>
        <taxon>Catharanthinae</taxon>
        <taxon>Catharanthus</taxon>
    </lineage>
</organism>
<evidence type="ECO:0000313" key="1">
    <source>
        <dbReference type="EMBL" id="KAI5669445.1"/>
    </source>
</evidence>
<reference evidence="2" key="1">
    <citation type="journal article" date="2023" name="Nat. Plants">
        <title>Single-cell RNA sequencing provides a high-resolution roadmap for understanding the multicellular compartmentation of specialized metabolism.</title>
        <authorList>
            <person name="Sun S."/>
            <person name="Shen X."/>
            <person name="Li Y."/>
            <person name="Li Y."/>
            <person name="Wang S."/>
            <person name="Li R."/>
            <person name="Zhang H."/>
            <person name="Shen G."/>
            <person name="Guo B."/>
            <person name="Wei J."/>
            <person name="Xu J."/>
            <person name="St-Pierre B."/>
            <person name="Chen S."/>
            <person name="Sun C."/>
        </authorList>
    </citation>
    <scope>NUCLEOTIDE SEQUENCE [LARGE SCALE GENOMIC DNA]</scope>
</reference>